<evidence type="ECO:0000313" key="2">
    <source>
        <dbReference type="Proteomes" id="UP000234681"/>
    </source>
</evidence>
<reference evidence="2" key="1">
    <citation type="submission" date="2005-09" db="EMBL/GenBank/DDBJ databases">
        <authorList>
            <person name="Mural R.J."/>
            <person name="Li P.W."/>
            <person name="Adams M.D."/>
            <person name="Amanatides P.G."/>
            <person name="Baden-Tillson H."/>
            <person name="Barnstead M."/>
            <person name="Chin S.H."/>
            <person name="Dew I."/>
            <person name="Evans C.A."/>
            <person name="Ferriera S."/>
            <person name="Flanigan M."/>
            <person name="Fosler C."/>
            <person name="Glodek A."/>
            <person name="Gu Z."/>
            <person name="Holt R.A."/>
            <person name="Jennings D."/>
            <person name="Kraft C.L."/>
            <person name="Lu F."/>
            <person name="Nguyen T."/>
            <person name="Nusskern D.R."/>
            <person name="Pfannkoch C.M."/>
            <person name="Sitter C."/>
            <person name="Sutton G.G."/>
            <person name="Venter J.C."/>
            <person name="Wang Z."/>
            <person name="Woodage T."/>
            <person name="Zheng X.H."/>
            <person name="Zhong F."/>
        </authorList>
    </citation>
    <scope>NUCLEOTIDE SEQUENCE [LARGE SCALE GENOMIC DNA]</scope>
    <source>
        <strain>BN</strain>
        <strain evidence="2">Sprague-Dawley</strain>
    </source>
</reference>
<name>A6IHL3_RAT</name>
<dbReference type="EMBL" id="CH473961">
    <property type="protein sequence ID" value="EDM01161.1"/>
    <property type="molecule type" value="Genomic_DNA"/>
</dbReference>
<evidence type="ECO:0000313" key="1">
    <source>
        <dbReference type="EMBL" id="EDM01161.1"/>
    </source>
</evidence>
<proteinExistence type="predicted"/>
<sequence length="47" mass="5074">MGLKLGPALKIQSQVSQHVGNMFCKKLPSLPSHARQAFDQPADTSPL</sequence>
<organism evidence="1 2">
    <name type="scientific">Rattus norvegicus</name>
    <name type="common">Rat</name>
    <dbReference type="NCBI Taxonomy" id="10116"/>
    <lineage>
        <taxon>Eukaryota</taxon>
        <taxon>Metazoa</taxon>
        <taxon>Chordata</taxon>
        <taxon>Craniata</taxon>
        <taxon>Vertebrata</taxon>
        <taxon>Euteleostomi</taxon>
        <taxon>Mammalia</taxon>
        <taxon>Eutheria</taxon>
        <taxon>Euarchontoglires</taxon>
        <taxon>Glires</taxon>
        <taxon>Rodentia</taxon>
        <taxon>Myomorpha</taxon>
        <taxon>Muroidea</taxon>
        <taxon>Muridae</taxon>
        <taxon>Murinae</taxon>
        <taxon>Rattus</taxon>
    </lineage>
</organism>
<dbReference type="Proteomes" id="UP000234681">
    <property type="component" value="Chromosome 2"/>
</dbReference>
<dbReference type="AlphaFoldDB" id="A6IHL3"/>
<feature type="non-terminal residue" evidence="1">
    <location>
        <position position="47"/>
    </location>
</feature>
<protein>
    <submittedName>
        <fullName evidence="1">RCG41677</fullName>
    </submittedName>
</protein>
<gene>
    <name evidence="1" type="ORF">rCG_41677</name>
</gene>
<accession>A6IHL3</accession>